<dbReference type="Proteomes" id="UP000242519">
    <property type="component" value="Unassembled WGS sequence"/>
</dbReference>
<evidence type="ECO:0000313" key="2">
    <source>
        <dbReference type="Proteomes" id="UP000242519"/>
    </source>
</evidence>
<dbReference type="EMBL" id="MZNU01000248">
    <property type="protein sequence ID" value="OWP02121.1"/>
    <property type="molecule type" value="Genomic_DNA"/>
</dbReference>
<dbReference type="OrthoDB" id="10332963at2759"/>
<dbReference type="AlphaFoldDB" id="A0A218Z214"/>
<name>A0A218Z214_9HELO</name>
<protein>
    <submittedName>
        <fullName evidence="1">CBN-OCR-3 protein</fullName>
    </submittedName>
</protein>
<evidence type="ECO:0000313" key="1">
    <source>
        <dbReference type="EMBL" id="OWP02121.1"/>
    </source>
</evidence>
<proteinExistence type="predicted"/>
<comment type="caution">
    <text evidence="1">The sequence shown here is derived from an EMBL/GenBank/DDBJ whole genome shotgun (WGS) entry which is preliminary data.</text>
</comment>
<sequence>MPQPRPPRRPFLPGEQRSLLRLISLSDAAWLKGRRSFTYRELTDQMNQIIRAAYAVNHPEWLFEVQDIVREVREDRARYGRRYEVGQEVMGEDGLGPPELL</sequence>
<keyword evidence="2" id="KW-1185">Reference proteome</keyword>
<gene>
    <name evidence="1" type="ORF">B2J93_5231</name>
</gene>
<reference evidence="1 2" key="1">
    <citation type="submission" date="2017-04" db="EMBL/GenBank/DDBJ databases">
        <title>Draft genome sequence of Marssonina coronaria NL1: causal agent of apple blotch.</title>
        <authorList>
            <person name="Cheng Q."/>
        </authorList>
    </citation>
    <scope>NUCLEOTIDE SEQUENCE [LARGE SCALE GENOMIC DNA]</scope>
    <source>
        <strain evidence="1 2">NL1</strain>
    </source>
</reference>
<organism evidence="1 2">
    <name type="scientific">Diplocarpon coronariae</name>
    <dbReference type="NCBI Taxonomy" id="2795749"/>
    <lineage>
        <taxon>Eukaryota</taxon>
        <taxon>Fungi</taxon>
        <taxon>Dikarya</taxon>
        <taxon>Ascomycota</taxon>
        <taxon>Pezizomycotina</taxon>
        <taxon>Leotiomycetes</taxon>
        <taxon>Helotiales</taxon>
        <taxon>Drepanopezizaceae</taxon>
        <taxon>Diplocarpon</taxon>
    </lineage>
</organism>
<accession>A0A218Z214</accession>
<dbReference type="InParanoid" id="A0A218Z214"/>